<dbReference type="InterPro" id="IPR013078">
    <property type="entry name" value="His_Pase_superF_clade-1"/>
</dbReference>
<name>A0ABY4KK50_9PSED</name>
<dbReference type="SMART" id="SM00855">
    <property type="entry name" value="PGAM"/>
    <property type="match status" value="1"/>
</dbReference>
<dbReference type="InterPro" id="IPR029033">
    <property type="entry name" value="His_PPase_superfam"/>
</dbReference>
<evidence type="ECO:0000313" key="1">
    <source>
        <dbReference type="EMBL" id="UPQ81064.1"/>
    </source>
</evidence>
<dbReference type="Gene3D" id="3.40.50.1240">
    <property type="entry name" value="Phosphoglycerate mutase-like"/>
    <property type="match status" value="1"/>
</dbReference>
<evidence type="ECO:0000313" key="2">
    <source>
        <dbReference type="Proteomes" id="UP000831189"/>
    </source>
</evidence>
<dbReference type="SUPFAM" id="SSF53254">
    <property type="entry name" value="Phosphoglycerate mutase-like"/>
    <property type="match status" value="1"/>
</dbReference>
<reference evidence="1 2" key="1">
    <citation type="submission" date="2022-04" db="EMBL/GenBank/DDBJ databases">
        <title>Pseudomonas knackmussii B09-2.</title>
        <authorList>
            <person name="Deng Y."/>
        </authorList>
    </citation>
    <scope>NUCLEOTIDE SEQUENCE [LARGE SCALE GENOMIC DNA]</scope>
    <source>
        <strain evidence="1 2">B09-2</strain>
    </source>
</reference>
<dbReference type="EMBL" id="CP096208">
    <property type="protein sequence ID" value="UPQ81064.1"/>
    <property type="molecule type" value="Genomic_DNA"/>
</dbReference>
<dbReference type="PANTHER" id="PTHR48100">
    <property type="entry name" value="BROAD-SPECIFICITY PHOSPHATASE YOR283W-RELATED"/>
    <property type="match status" value="1"/>
</dbReference>
<accession>A0ABY4KK50</accession>
<keyword evidence="2" id="KW-1185">Reference proteome</keyword>
<gene>
    <name evidence="1" type="primary">sixA</name>
    <name evidence="1" type="ORF">M0M42_11470</name>
</gene>
<proteinExistence type="predicted"/>
<sequence length="163" mass="18005">MKLWLLRHGEAEPKARTDAERNLTDKGRVEVERAATYLQEQPLQAILASPYQRAQQTAEIIRQALGFAGPVETVPWLTPETDPADALLYLDRRTEQDILLVTHQPFVGVFGGWLIGGHRNAPLPMATASLAELDGDYLAAGLMRLIALRHAEQSLPSSEKPST</sequence>
<protein>
    <submittedName>
        <fullName evidence="1">Phosphohistidine phosphatase SixA</fullName>
    </submittedName>
</protein>
<dbReference type="PANTHER" id="PTHR48100:SF1">
    <property type="entry name" value="HISTIDINE PHOSPHATASE FAMILY PROTEIN-RELATED"/>
    <property type="match status" value="1"/>
</dbReference>
<dbReference type="InterPro" id="IPR050275">
    <property type="entry name" value="PGM_Phosphatase"/>
</dbReference>
<dbReference type="NCBIfam" id="TIGR00249">
    <property type="entry name" value="sixA"/>
    <property type="match status" value="1"/>
</dbReference>
<dbReference type="Pfam" id="PF00300">
    <property type="entry name" value="His_Phos_1"/>
    <property type="match status" value="1"/>
</dbReference>
<dbReference type="CDD" id="cd07067">
    <property type="entry name" value="HP_PGM_like"/>
    <property type="match status" value="1"/>
</dbReference>
<dbReference type="Proteomes" id="UP000831189">
    <property type="component" value="Chromosome"/>
</dbReference>
<dbReference type="InterPro" id="IPR004449">
    <property type="entry name" value="SixA"/>
</dbReference>
<organism evidence="1 2">
    <name type="scientific">Pseudomonas knackmussii</name>
    <dbReference type="NCBI Taxonomy" id="65741"/>
    <lineage>
        <taxon>Bacteria</taxon>
        <taxon>Pseudomonadati</taxon>
        <taxon>Pseudomonadota</taxon>
        <taxon>Gammaproteobacteria</taxon>
        <taxon>Pseudomonadales</taxon>
        <taxon>Pseudomonadaceae</taxon>
        <taxon>Pseudomonas</taxon>
    </lineage>
</organism>